<dbReference type="Ensembl" id="ENSGMOT00000059555.1">
    <property type="protein sequence ID" value="ENSGMOP00000063759.1"/>
    <property type="gene ID" value="ENSGMOG00000003509.2"/>
</dbReference>
<protein>
    <recommendedName>
        <fullName evidence="1">DNA-directed DNA polymerase</fullName>
        <ecNumber evidence="1">2.7.7.7</ecNumber>
    </recommendedName>
</protein>
<feature type="region of interest" description="Disordered" evidence="8">
    <location>
        <begin position="1013"/>
        <end position="1068"/>
    </location>
</feature>
<evidence type="ECO:0000256" key="6">
    <source>
        <dbReference type="ARBA" id="ARBA00022932"/>
    </source>
</evidence>
<feature type="region of interest" description="Disordered" evidence="8">
    <location>
        <begin position="1258"/>
        <end position="1424"/>
    </location>
</feature>
<dbReference type="InterPro" id="IPR027417">
    <property type="entry name" value="P-loop_NTPase"/>
</dbReference>
<dbReference type="Proteomes" id="UP000694546">
    <property type="component" value="Chromosome 3"/>
</dbReference>
<sequence>RSLQNHSASVLTIPTGLEASHLPDTLTQQGEATPKPAVGIPLELKKLLLSSWGLPKPVLERYKRHGVTHMFDWQAQCLTVGQVLQGQNLVYAAPTSAGKTLVSELLMLKRVLETKRKALFILPFVSVAKEKMHYLQSVFEEAGVRVEGYMGGTSAPGGFRALDVAVCTIEKANSLVNRLIEEDSMDLLGMVVVDELHMVGDSGRGYLLELLLTKIRFIALQRNDKGSFSDGVQIIGMSATLPNLALLAGWLGAELYQTDFRPVPLQELVKVGSNIYDNTLSLVRKFSPAINVKGDDDHIVSLSYETVRDGHSVLLFCPSKIWCEKLADSIARAFYNLRNTDGKAGADPQAVCLDQKGLVDVIAQLRRTPAGLDPTLQRCVPWGVGFHHAGLTFDERDILEGAFRLGLVKVLAATSTLSSGVNLPARRVIIRTPTFNGHLLDPLTYKQMAGRAGRKGVDTQGESVLVCKESERQKGITLVQGVLRPISSCLVKQEGDGVTTSMLRAILEIIVGGVASTPQDVRVYASCTLLAASARWERDPSDGGLKEGPEPETNRGAIEACVEWLMENEFITILKEGEEERFAPSLLGAATLSSSLSPPEALGIFADLQRAMKGFVLENDLHTLYLITPVYTDWTTIDWYQFFCLWEQLPSSMKRVAELVGVQEGFLARSVSGKLVAKTDAQRRQMAVHKRFFTTLVLQDLVKEVPLATVASRYNCNRGQLQSLQQSASTYAGMVTVFCKRLGWSSMELLLSQYQTRLSFGVQRELVDLVRVSLLNATRARALYAQGLCTVAELARATVADVEKALRKAVPFKSSKRAVDESEVEAAERRSLRCVWVSGGRALTEKEAANEIVSEARLLLQGDLAELGVQWDPGTLSDTGPDDGHSSSQSKSPNKREIHKGAEGQKEDTKTDQNRTRGAEREAEEKRDESPPGSKRHTVRTETAHDGLTERGAEITPRVDGCENMDEEDGEEKQKQEEADIRPALDVDPVDSESLNASSSFLFDSLYEGSLLAGLSPDQDGLFPPDQEEPLRGEIAENPQLPSGQDRRRSELLANQEAEEAKQWSESSFNLSEWGDSLLVGEHFLERQSLLRHAERSPEGRRRSHGEGKQSKPDRTLMADQQGTHSGLKPAQFKLPEPNLAPSKTKPLQSIELGHTDTGGTQGRAEKLKEITPPRNHDHVFLNMGEASKRAGRDEVRQGVAKAKHIQSSPDHFPDCSPGLQEMFDQWPSMADPPLQSVTTIKTTASVTLAHVHNAAGKDLEIPQPVMGRDGKQQHQTLPPAAQSRSEATEEGPGQEKAGERPSSASDLIPPTQETAPVTPRIKLTTSSVHSPLSAKPLKQSTSSTGLRSSKQVPTCQTSLPGPSHRPQPADISTSGNDKNRSAPELDNKSKAGDDHKPRTRSEVPDAVPPIPAEPEAGQPDEDTSVIDEGFSLQLSQSGPLTPSSSGAFSIIDVASDRGLFHTFISEWRTKERYSLALACQRPEQTQHPEGGIGEQHKRANRQKLCSAAGFPVRGEDGLVLMGLSVCWGSRDAFYVSLQQEQSSGLSSSLAPPPLDADLPVSERLEQVKACLNRPLVSHSAVVVITYDIIHVYKTLVLSCGVSLEGSCEDPKVACWLVDPGSEERTLANMVTFYCPAELALLEGLGEGRYASTYCPRVKAATESVLIHATMTHLTGLLEEDDVFRRVEMPSQRCLALLELNGLGFSVRESERQKHVMQAKLSALEAQAYGMAGHSFSLTSIDDIAQILFFELHLPPNGDVGGVINKKTLGYTRRGGKVRLGKQFSTTKDVLEKLRPLHLLPGVILEWRRITNAMTKVVFPLQREKRHHPGLAMDRIHPVAQTHTATGRVSFTEPNIQNVPKDFEIDMPTVVGESPPSQDALGSTKKGPAFSVSMRHSFVPFSGGMILAADYSQLELRVLAHLSKDRRLLQVLNGGADVFRCIAAEWKSIEPDSVNDSLRQQAKQICYGIIYGMGPKSLGEQMGVDENDAACYIESFKSRYTGIQAFLRETVKNCQRRGYVQTLMGRRRYLPAITNGNGYAKAHAERQAVNTTVQGSAADIVKLATVNIQKRLRELYPSAPLSHQHTAPGRGLSRRGGTSHLRGAYFILQLHDELIYETKEEDLIQVAQIVKKEMETAVKLHVKLKAKIKAGPSWGNLEDLDI</sequence>
<dbReference type="InterPro" id="IPR046931">
    <property type="entry name" value="HTH_61"/>
</dbReference>
<dbReference type="InterPro" id="IPR019760">
    <property type="entry name" value="DNA-dir_DNA_pol_A_CS"/>
</dbReference>
<dbReference type="SMART" id="SM00487">
    <property type="entry name" value="DEXDc"/>
    <property type="match status" value="1"/>
</dbReference>
<feature type="compositionally biased region" description="Basic and acidic residues" evidence="8">
    <location>
        <begin position="1378"/>
        <end position="1404"/>
    </location>
</feature>
<keyword evidence="3" id="KW-0548">Nucleotidyltransferase</keyword>
<organism evidence="11 12">
    <name type="scientific">Gadus morhua</name>
    <name type="common">Atlantic cod</name>
    <dbReference type="NCBI Taxonomy" id="8049"/>
    <lineage>
        <taxon>Eukaryota</taxon>
        <taxon>Metazoa</taxon>
        <taxon>Chordata</taxon>
        <taxon>Craniata</taxon>
        <taxon>Vertebrata</taxon>
        <taxon>Euteleostomi</taxon>
        <taxon>Actinopterygii</taxon>
        <taxon>Neopterygii</taxon>
        <taxon>Teleostei</taxon>
        <taxon>Neoteleostei</taxon>
        <taxon>Acanthomorphata</taxon>
        <taxon>Zeiogadaria</taxon>
        <taxon>Gadariae</taxon>
        <taxon>Gadiformes</taxon>
        <taxon>Gadoidei</taxon>
        <taxon>Gadidae</taxon>
        <taxon>Gadus</taxon>
    </lineage>
</organism>
<feature type="domain" description="Helicase ATP-binding" evidence="9">
    <location>
        <begin position="80"/>
        <end position="259"/>
    </location>
</feature>
<comment type="catalytic activity">
    <reaction evidence="7">
        <text>DNA(n) + a 2'-deoxyribonucleoside 5'-triphosphate = DNA(n+1) + diphosphate</text>
        <dbReference type="Rhea" id="RHEA:22508"/>
        <dbReference type="Rhea" id="RHEA-COMP:17339"/>
        <dbReference type="Rhea" id="RHEA-COMP:17340"/>
        <dbReference type="ChEBI" id="CHEBI:33019"/>
        <dbReference type="ChEBI" id="CHEBI:61560"/>
        <dbReference type="ChEBI" id="CHEBI:173112"/>
        <dbReference type="EC" id="2.7.7.7"/>
    </reaction>
</comment>
<dbReference type="Gene3D" id="3.30.70.370">
    <property type="match status" value="1"/>
</dbReference>
<dbReference type="GO" id="GO:0005524">
    <property type="term" value="F:ATP binding"/>
    <property type="evidence" value="ECO:0007669"/>
    <property type="project" value="UniProtKB-KW"/>
</dbReference>
<dbReference type="PROSITE" id="PS51192">
    <property type="entry name" value="HELICASE_ATP_BIND_1"/>
    <property type="match status" value="1"/>
</dbReference>
<dbReference type="InterPro" id="IPR001098">
    <property type="entry name" value="DNA-dir_DNA_pol_A_palm_dom"/>
</dbReference>
<dbReference type="GO" id="GO:0097681">
    <property type="term" value="P:double-strand break repair via alternative nonhomologous end joining"/>
    <property type="evidence" value="ECO:0007669"/>
    <property type="project" value="UniProtKB-ARBA"/>
</dbReference>
<dbReference type="Pfam" id="PF00476">
    <property type="entry name" value="DNA_pol_A"/>
    <property type="match status" value="1"/>
</dbReference>
<dbReference type="InterPro" id="IPR036397">
    <property type="entry name" value="RNaseH_sf"/>
</dbReference>
<evidence type="ECO:0000313" key="11">
    <source>
        <dbReference type="Ensembl" id="ENSGMOP00000063759.1"/>
    </source>
</evidence>
<proteinExistence type="predicted"/>
<dbReference type="Pfam" id="PF00271">
    <property type="entry name" value="Helicase_C"/>
    <property type="match status" value="1"/>
</dbReference>
<dbReference type="SMART" id="SM00490">
    <property type="entry name" value="HELICc"/>
    <property type="match status" value="1"/>
</dbReference>
<name>A0A8C5CNP3_GADMO</name>
<dbReference type="GO" id="GO:0003677">
    <property type="term" value="F:DNA binding"/>
    <property type="evidence" value="ECO:0007669"/>
    <property type="project" value="InterPro"/>
</dbReference>
<feature type="compositionally biased region" description="Basic and acidic residues" evidence="8">
    <location>
        <begin position="972"/>
        <end position="985"/>
    </location>
</feature>
<dbReference type="Gene3D" id="1.10.150.20">
    <property type="entry name" value="5' to 3' exonuclease, C-terminal subdomain"/>
    <property type="match status" value="1"/>
</dbReference>
<keyword evidence="12" id="KW-1185">Reference proteome</keyword>
<dbReference type="InterPro" id="IPR043502">
    <property type="entry name" value="DNA/RNA_pol_sf"/>
</dbReference>
<dbReference type="CDD" id="cd18795">
    <property type="entry name" value="SF2_C_Ski2"/>
    <property type="match status" value="1"/>
</dbReference>
<dbReference type="InterPro" id="IPR011545">
    <property type="entry name" value="DEAD/DEAH_box_helicase_dom"/>
</dbReference>
<evidence type="ECO:0000256" key="1">
    <source>
        <dbReference type="ARBA" id="ARBA00012417"/>
    </source>
</evidence>
<dbReference type="PRINTS" id="PR00868">
    <property type="entry name" value="DNAPOLI"/>
</dbReference>
<dbReference type="PANTHER" id="PTHR10133">
    <property type="entry name" value="DNA POLYMERASE I"/>
    <property type="match status" value="1"/>
</dbReference>
<feature type="compositionally biased region" description="Basic and acidic residues" evidence="8">
    <location>
        <begin position="1164"/>
        <end position="1180"/>
    </location>
</feature>
<dbReference type="Gene3D" id="1.10.3380.20">
    <property type="match status" value="1"/>
</dbReference>
<reference evidence="11" key="1">
    <citation type="submission" date="2025-08" db="UniProtKB">
        <authorList>
            <consortium name="Ensembl"/>
        </authorList>
    </citation>
    <scope>IDENTIFICATION</scope>
</reference>
<dbReference type="InterPro" id="IPR012337">
    <property type="entry name" value="RNaseH-like_sf"/>
</dbReference>
<dbReference type="GO" id="GO:0003964">
    <property type="term" value="F:RNA-directed DNA polymerase activity"/>
    <property type="evidence" value="ECO:0007669"/>
    <property type="project" value="UniProtKB-EC"/>
</dbReference>
<dbReference type="SUPFAM" id="SSF52540">
    <property type="entry name" value="P-loop containing nucleoside triphosphate hydrolases"/>
    <property type="match status" value="1"/>
</dbReference>
<accession>A0A8C5CNP3</accession>
<dbReference type="Pfam" id="PF20470">
    <property type="entry name" value="HTH_61"/>
    <property type="match status" value="1"/>
</dbReference>
<dbReference type="InterPro" id="IPR001650">
    <property type="entry name" value="Helicase_C-like"/>
</dbReference>
<keyword evidence="2" id="KW-0808">Transferase</keyword>
<dbReference type="SMART" id="SM00482">
    <property type="entry name" value="POLAc"/>
    <property type="match status" value="1"/>
</dbReference>
<dbReference type="GO" id="GO:0016787">
    <property type="term" value="F:hydrolase activity"/>
    <property type="evidence" value="ECO:0007669"/>
    <property type="project" value="UniProtKB-KW"/>
</dbReference>
<dbReference type="GO" id="GO:0003887">
    <property type="term" value="F:DNA-directed DNA polymerase activity"/>
    <property type="evidence" value="ECO:0007669"/>
    <property type="project" value="UniProtKB-KW"/>
</dbReference>
<dbReference type="Pfam" id="PF21099">
    <property type="entry name" value="POLQ_helical"/>
    <property type="match status" value="1"/>
</dbReference>
<feature type="region of interest" description="Disordered" evidence="8">
    <location>
        <begin position="871"/>
        <end position="992"/>
    </location>
</feature>
<dbReference type="GO" id="GO:0005634">
    <property type="term" value="C:nucleus"/>
    <property type="evidence" value="ECO:0007669"/>
    <property type="project" value="UniProtKB-SubCell"/>
</dbReference>
<feature type="compositionally biased region" description="Basic and acidic residues" evidence="8">
    <location>
        <begin position="939"/>
        <end position="953"/>
    </location>
</feature>
<dbReference type="CDD" id="cd08638">
    <property type="entry name" value="DNA_pol_A_theta"/>
    <property type="match status" value="1"/>
</dbReference>
<evidence type="ECO:0000256" key="8">
    <source>
        <dbReference type="SAM" id="MobiDB-lite"/>
    </source>
</evidence>
<dbReference type="PROSITE" id="PS00447">
    <property type="entry name" value="DNA_POLYMERASE_A"/>
    <property type="match status" value="1"/>
</dbReference>
<feature type="compositionally biased region" description="Basic and acidic residues" evidence="8">
    <location>
        <begin position="894"/>
        <end position="930"/>
    </location>
</feature>
<evidence type="ECO:0000256" key="2">
    <source>
        <dbReference type="ARBA" id="ARBA00022679"/>
    </source>
</evidence>
<dbReference type="PROSITE" id="PS51194">
    <property type="entry name" value="HELICASE_CTER"/>
    <property type="match status" value="1"/>
</dbReference>
<dbReference type="Gene3D" id="1.20.1060.10">
    <property type="entry name" value="Taq DNA Polymerase, Chain T, domain 4"/>
    <property type="match status" value="1"/>
</dbReference>
<feature type="domain" description="Helicase C-terminal" evidence="10">
    <location>
        <begin position="294"/>
        <end position="498"/>
    </location>
</feature>
<evidence type="ECO:0000256" key="4">
    <source>
        <dbReference type="ARBA" id="ARBA00022741"/>
    </source>
</evidence>
<feature type="region of interest" description="Disordered" evidence="8">
    <location>
        <begin position="1090"/>
        <end position="1220"/>
    </location>
</feature>
<evidence type="ECO:0000313" key="12">
    <source>
        <dbReference type="Proteomes" id="UP000694546"/>
    </source>
</evidence>
<keyword evidence="4" id="KW-0547">Nucleotide-binding</keyword>
<dbReference type="EC" id="2.7.7.7" evidence="1"/>
<dbReference type="OMA" id="FHNMCQQ"/>
<feature type="compositionally biased region" description="Polar residues" evidence="8">
    <location>
        <begin position="1339"/>
        <end position="1361"/>
    </location>
</feature>
<evidence type="ECO:0000256" key="3">
    <source>
        <dbReference type="ARBA" id="ARBA00022695"/>
    </source>
</evidence>
<evidence type="ECO:0000259" key="9">
    <source>
        <dbReference type="PROSITE" id="PS51192"/>
    </source>
</evidence>
<dbReference type="PANTHER" id="PTHR10133:SF62">
    <property type="entry name" value="DNA POLYMERASE THETA"/>
    <property type="match status" value="1"/>
</dbReference>
<dbReference type="InterPro" id="IPR014001">
    <property type="entry name" value="Helicase_ATP-bd"/>
</dbReference>
<evidence type="ECO:0000256" key="5">
    <source>
        <dbReference type="ARBA" id="ARBA00022840"/>
    </source>
</evidence>
<evidence type="ECO:0000256" key="7">
    <source>
        <dbReference type="ARBA" id="ARBA00049244"/>
    </source>
</evidence>
<dbReference type="GO" id="GO:2000042">
    <property type="term" value="P:negative regulation of double-strand break repair via homologous recombination"/>
    <property type="evidence" value="ECO:0007669"/>
    <property type="project" value="UniProtKB-ARBA"/>
</dbReference>
<dbReference type="CDD" id="cd18026">
    <property type="entry name" value="DEXHc_POLQ-like"/>
    <property type="match status" value="1"/>
</dbReference>
<evidence type="ECO:0000259" key="10">
    <source>
        <dbReference type="PROSITE" id="PS51194"/>
    </source>
</evidence>
<feature type="compositionally biased region" description="Basic and acidic residues" evidence="8">
    <location>
        <begin position="1092"/>
        <end position="1117"/>
    </location>
</feature>
<dbReference type="SUPFAM" id="SSF158702">
    <property type="entry name" value="Sec63 N-terminal domain-like"/>
    <property type="match status" value="1"/>
</dbReference>
<keyword evidence="6" id="KW-0239">DNA-directed DNA polymerase</keyword>
<dbReference type="GO" id="GO:0006261">
    <property type="term" value="P:DNA-templated DNA replication"/>
    <property type="evidence" value="ECO:0007669"/>
    <property type="project" value="InterPro"/>
</dbReference>
<dbReference type="SUPFAM" id="SSF56672">
    <property type="entry name" value="DNA/RNA polymerases"/>
    <property type="match status" value="1"/>
</dbReference>
<dbReference type="InterPro" id="IPR048960">
    <property type="entry name" value="POLQ-like_helical"/>
</dbReference>
<dbReference type="Pfam" id="PF00270">
    <property type="entry name" value="DEAD"/>
    <property type="match status" value="1"/>
</dbReference>
<dbReference type="GO" id="GO:0003678">
    <property type="term" value="F:DNA helicase activity"/>
    <property type="evidence" value="ECO:0007669"/>
    <property type="project" value="UniProtKB-EC"/>
</dbReference>
<dbReference type="InterPro" id="IPR002298">
    <property type="entry name" value="DNA_polymerase_A"/>
</dbReference>
<dbReference type="Gene3D" id="3.40.50.300">
    <property type="entry name" value="P-loop containing nucleotide triphosphate hydrolases"/>
    <property type="match status" value="2"/>
</dbReference>
<dbReference type="SUPFAM" id="SSF53098">
    <property type="entry name" value="Ribonuclease H-like"/>
    <property type="match status" value="1"/>
</dbReference>
<feature type="compositionally biased region" description="Basic and acidic residues" evidence="8">
    <location>
        <begin position="1187"/>
        <end position="1197"/>
    </location>
</feature>
<dbReference type="GeneTree" id="ENSGT00940000158694"/>
<dbReference type="GO" id="GO:0005694">
    <property type="term" value="C:chromosome"/>
    <property type="evidence" value="ECO:0007669"/>
    <property type="project" value="UniProtKB-SubCell"/>
</dbReference>
<keyword evidence="5" id="KW-0067">ATP-binding</keyword>
<reference evidence="11" key="2">
    <citation type="submission" date="2025-09" db="UniProtKB">
        <authorList>
            <consortium name="Ensembl"/>
        </authorList>
    </citation>
    <scope>IDENTIFICATION</scope>
</reference>
<dbReference type="Gene3D" id="3.30.420.10">
    <property type="entry name" value="Ribonuclease H-like superfamily/Ribonuclease H"/>
    <property type="match status" value="1"/>
</dbReference>